<comment type="pathway">
    <text evidence="1 7">Porphyrin-containing compound metabolism; protoporphyrin-IX biosynthesis; coproporphyrinogen-III from 5-aminolevulinate: step 3/4.</text>
</comment>
<evidence type="ECO:0000256" key="2">
    <source>
        <dbReference type="ARBA" id="ARBA00008133"/>
    </source>
</evidence>
<gene>
    <name evidence="9" type="ORF">SASPL_106243</name>
</gene>
<dbReference type="PANTHER" id="PTHR38042">
    <property type="entry name" value="UROPORPHYRINOGEN-III SYNTHASE, CHLOROPLASTIC"/>
    <property type="match status" value="1"/>
</dbReference>
<comment type="catalytic activity">
    <reaction evidence="6 7">
        <text>hydroxymethylbilane = uroporphyrinogen III + H2O</text>
        <dbReference type="Rhea" id="RHEA:18965"/>
        <dbReference type="ChEBI" id="CHEBI:15377"/>
        <dbReference type="ChEBI" id="CHEBI:57308"/>
        <dbReference type="ChEBI" id="CHEBI:57845"/>
        <dbReference type="EC" id="4.2.1.75"/>
    </reaction>
</comment>
<evidence type="ECO:0000256" key="6">
    <source>
        <dbReference type="ARBA" id="ARBA00048617"/>
    </source>
</evidence>
<name>A0A8X8YMX1_SALSN</name>
<dbReference type="Proteomes" id="UP000298416">
    <property type="component" value="Unassembled WGS sequence"/>
</dbReference>
<dbReference type="GO" id="GO:0006782">
    <property type="term" value="P:protoporphyrinogen IX biosynthetic process"/>
    <property type="evidence" value="ECO:0007669"/>
    <property type="project" value="UniProtKB-UniRule"/>
</dbReference>
<evidence type="ECO:0000256" key="4">
    <source>
        <dbReference type="ARBA" id="ARBA00023239"/>
    </source>
</evidence>
<keyword evidence="4 7" id="KW-0456">Lyase</keyword>
<evidence type="ECO:0000256" key="7">
    <source>
        <dbReference type="RuleBase" id="RU366031"/>
    </source>
</evidence>
<evidence type="ECO:0000256" key="3">
    <source>
        <dbReference type="ARBA" id="ARBA00013109"/>
    </source>
</evidence>
<dbReference type="PANTHER" id="PTHR38042:SF1">
    <property type="entry name" value="UROPORPHYRINOGEN-III SYNTHASE, CHLOROPLASTIC"/>
    <property type="match status" value="1"/>
</dbReference>
<keyword evidence="10" id="KW-1185">Reference proteome</keyword>
<dbReference type="GO" id="GO:0009507">
    <property type="term" value="C:chloroplast"/>
    <property type="evidence" value="ECO:0007669"/>
    <property type="project" value="TreeGrafter"/>
</dbReference>
<dbReference type="AlphaFoldDB" id="A0A8X8YMX1"/>
<evidence type="ECO:0000313" key="10">
    <source>
        <dbReference type="Proteomes" id="UP000298416"/>
    </source>
</evidence>
<dbReference type="InterPro" id="IPR039793">
    <property type="entry name" value="UROS/Hem4"/>
</dbReference>
<dbReference type="EC" id="4.2.1.75" evidence="3 7"/>
<proteinExistence type="inferred from homology"/>
<feature type="domain" description="Tetrapyrrole biosynthesis uroporphyrinogen III synthase" evidence="8">
    <location>
        <begin position="168"/>
        <end position="334"/>
    </location>
</feature>
<dbReference type="GO" id="GO:0004852">
    <property type="term" value="F:uroporphyrinogen-III synthase activity"/>
    <property type="evidence" value="ECO:0007669"/>
    <property type="project" value="UniProtKB-UniRule"/>
</dbReference>
<dbReference type="GO" id="GO:0006780">
    <property type="term" value="P:uroporphyrinogen III biosynthetic process"/>
    <property type="evidence" value="ECO:0007669"/>
    <property type="project" value="UniProtKB-UniRule"/>
</dbReference>
<dbReference type="EMBL" id="PNBA02000002">
    <property type="protein sequence ID" value="KAG6434605.1"/>
    <property type="molecule type" value="Genomic_DNA"/>
</dbReference>
<protein>
    <recommendedName>
        <fullName evidence="3 7">Uroporphyrinogen-III synthase</fullName>
        <ecNumber evidence="3 7">4.2.1.75</ecNumber>
    </recommendedName>
</protein>
<comment type="caution">
    <text evidence="9">The sequence shown here is derived from an EMBL/GenBank/DDBJ whole genome shotgun (WGS) entry which is preliminary data.</text>
</comment>
<dbReference type="Pfam" id="PF02602">
    <property type="entry name" value="HEM4"/>
    <property type="match status" value="2"/>
</dbReference>
<dbReference type="InterPro" id="IPR036108">
    <property type="entry name" value="4pyrrol_syn_uPrphyn_synt_sf"/>
</dbReference>
<reference evidence="9" key="2">
    <citation type="submission" date="2020-08" db="EMBL/GenBank/DDBJ databases">
        <title>Plant Genome Project.</title>
        <authorList>
            <person name="Zhang R.-G."/>
        </authorList>
    </citation>
    <scope>NUCLEOTIDE SEQUENCE</scope>
    <source>
        <strain evidence="9">Huo1</strain>
        <tissue evidence="9">Leaf</tissue>
    </source>
</reference>
<evidence type="ECO:0000313" key="9">
    <source>
        <dbReference type="EMBL" id="KAG6434605.1"/>
    </source>
</evidence>
<reference evidence="9" key="1">
    <citation type="submission" date="2018-01" db="EMBL/GenBank/DDBJ databases">
        <authorList>
            <person name="Mao J.F."/>
        </authorList>
    </citation>
    <scope>NUCLEOTIDE SEQUENCE</scope>
    <source>
        <strain evidence="9">Huo1</strain>
        <tissue evidence="9">Leaf</tissue>
    </source>
</reference>
<evidence type="ECO:0000259" key="8">
    <source>
        <dbReference type="Pfam" id="PF02602"/>
    </source>
</evidence>
<dbReference type="Gene3D" id="3.40.50.10090">
    <property type="match status" value="2"/>
</dbReference>
<feature type="domain" description="Tetrapyrrole biosynthesis uroporphyrinogen III synthase" evidence="8">
    <location>
        <begin position="65"/>
        <end position="123"/>
    </location>
</feature>
<comment type="similarity">
    <text evidence="2 7">Belongs to the uroporphyrinogen-III synthase family.</text>
</comment>
<dbReference type="InterPro" id="IPR003754">
    <property type="entry name" value="4pyrrol_synth_uPrphyn_synth"/>
</dbReference>
<organism evidence="9">
    <name type="scientific">Salvia splendens</name>
    <name type="common">Scarlet sage</name>
    <dbReference type="NCBI Taxonomy" id="180675"/>
    <lineage>
        <taxon>Eukaryota</taxon>
        <taxon>Viridiplantae</taxon>
        <taxon>Streptophyta</taxon>
        <taxon>Embryophyta</taxon>
        <taxon>Tracheophyta</taxon>
        <taxon>Spermatophyta</taxon>
        <taxon>Magnoliopsida</taxon>
        <taxon>eudicotyledons</taxon>
        <taxon>Gunneridae</taxon>
        <taxon>Pentapetalae</taxon>
        <taxon>asterids</taxon>
        <taxon>lamiids</taxon>
        <taxon>Lamiales</taxon>
        <taxon>Lamiaceae</taxon>
        <taxon>Nepetoideae</taxon>
        <taxon>Mentheae</taxon>
        <taxon>Salviinae</taxon>
        <taxon>Salvia</taxon>
        <taxon>Salvia subgen. Calosphace</taxon>
        <taxon>core Calosphace</taxon>
    </lineage>
</organism>
<evidence type="ECO:0000256" key="5">
    <source>
        <dbReference type="ARBA" id="ARBA00023244"/>
    </source>
</evidence>
<sequence length="350" mass="37960">MALTNFSPISPHRWSAFSYSSSFSSCQFNNRRIFLKLTNVVTVSASTSLSNPKVVVTRELGKNGRLVDALANRGINCLELPLVQHTQLPGFDKLSSLLRSNSFDWIIITSPEAGTVFLDAWTSGGHFRSRYHASHGPKHESWFGSKSPWLELSWHLLRNTQLFSLISRAAGTPNVRVGVVGAGTSSVFGKLGPSLKEILNVAFVPSKAIGKVLAAELPKLGNASCTVLYPASAKASNEIEEGLAKRGFEVMRVNTYTTEPVSNVDQMVLDQALVAPVIAVASPSALRAWVSLIPEDQQWDNAVACIGETTALVAKKLGMKNIFFPANPGIEGWIDSILEALEAQNQLQKV</sequence>
<evidence type="ECO:0000256" key="1">
    <source>
        <dbReference type="ARBA" id="ARBA00004772"/>
    </source>
</evidence>
<dbReference type="CDD" id="cd06578">
    <property type="entry name" value="HemD"/>
    <property type="match status" value="1"/>
</dbReference>
<comment type="function">
    <text evidence="7">Catalyzes cyclization of the linear tetrapyrrole, hydroxymethylbilane, to the macrocyclic uroporphyrinogen III.</text>
</comment>
<dbReference type="SUPFAM" id="SSF69618">
    <property type="entry name" value="HemD-like"/>
    <property type="match status" value="1"/>
</dbReference>
<keyword evidence="5 7" id="KW-0627">Porphyrin biosynthesis</keyword>
<accession>A0A8X8YMX1</accession>